<reference evidence="1" key="1">
    <citation type="submission" date="2020-01" db="EMBL/GenBank/DDBJ databases">
        <authorList>
            <consortium name="DOE Joint Genome Institute"/>
            <person name="Haridas S."/>
            <person name="Albert R."/>
            <person name="Binder M."/>
            <person name="Bloem J."/>
            <person name="Labutti K."/>
            <person name="Salamov A."/>
            <person name="Andreopoulos B."/>
            <person name="Baker S.E."/>
            <person name="Barry K."/>
            <person name="Bills G."/>
            <person name="Bluhm B.H."/>
            <person name="Cannon C."/>
            <person name="Castanera R."/>
            <person name="Culley D.E."/>
            <person name="Daum C."/>
            <person name="Ezra D."/>
            <person name="Gonzalez J.B."/>
            <person name="Henrissat B."/>
            <person name="Kuo A."/>
            <person name="Liang C."/>
            <person name="Lipzen A."/>
            <person name="Lutzoni F."/>
            <person name="Magnuson J."/>
            <person name="Mondo S."/>
            <person name="Nolan M."/>
            <person name="Ohm R."/>
            <person name="Pangilinan J."/>
            <person name="Park H.-J."/>
            <person name="Ramirez L."/>
            <person name="Alfaro M."/>
            <person name="Sun H."/>
            <person name="Tritt A."/>
            <person name="Yoshinaga Y."/>
            <person name="Zwiers L.-H."/>
            <person name="Turgeon B.G."/>
            <person name="Goodwin S.B."/>
            <person name="Spatafora J.W."/>
            <person name="Crous P.W."/>
            <person name="Grigoriev I.V."/>
        </authorList>
    </citation>
    <scope>NUCLEOTIDE SEQUENCE</scope>
    <source>
        <strain evidence="1">CBS 394.84</strain>
    </source>
</reference>
<proteinExistence type="predicted"/>
<keyword evidence="2" id="KW-1185">Reference proteome</keyword>
<dbReference type="Proteomes" id="UP000800039">
    <property type="component" value="Unassembled WGS sequence"/>
</dbReference>
<dbReference type="AlphaFoldDB" id="A0A9P4GFW7"/>
<dbReference type="EMBL" id="ML976616">
    <property type="protein sequence ID" value="KAF1844726.1"/>
    <property type="molecule type" value="Genomic_DNA"/>
</dbReference>
<name>A0A9P4GFW7_9PLEO</name>
<sequence>MDPFCNRKIITMLEGDDTYHATITSIMAEGDEIYNALRGAFFGKIGPGLSIIIYHPTRDEKVRLHYPSLKEGQTYRIATATERQQGVGSAASGGTQKTLRHIAVIQEHWKLADASHIVPYEIAPRLPDELGRLPIASMGEGGVLQDPHLWPARLADELRKLSGRSVDRQAVAIQYLTAAVQARHERDDSGLWQMTSGDIKDAVRRMTESIADQAYGELPEEKAYTETYAGGLAEAAMQALDEADGESANMGSGYEQDGKFTISMR</sequence>
<gene>
    <name evidence="1" type="ORF">K460DRAFT_365670</name>
</gene>
<dbReference type="RefSeq" id="XP_040787289.1">
    <property type="nucleotide sequence ID" value="XM_040933224.1"/>
</dbReference>
<accession>A0A9P4GFW7</accession>
<evidence type="ECO:0000313" key="2">
    <source>
        <dbReference type="Proteomes" id="UP000800039"/>
    </source>
</evidence>
<dbReference type="GeneID" id="63850475"/>
<organism evidence="1 2">
    <name type="scientific">Cucurbitaria berberidis CBS 394.84</name>
    <dbReference type="NCBI Taxonomy" id="1168544"/>
    <lineage>
        <taxon>Eukaryota</taxon>
        <taxon>Fungi</taxon>
        <taxon>Dikarya</taxon>
        <taxon>Ascomycota</taxon>
        <taxon>Pezizomycotina</taxon>
        <taxon>Dothideomycetes</taxon>
        <taxon>Pleosporomycetidae</taxon>
        <taxon>Pleosporales</taxon>
        <taxon>Pleosporineae</taxon>
        <taxon>Cucurbitariaceae</taxon>
        <taxon>Cucurbitaria</taxon>
    </lineage>
</organism>
<evidence type="ECO:0000313" key="1">
    <source>
        <dbReference type="EMBL" id="KAF1844726.1"/>
    </source>
</evidence>
<dbReference type="OrthoDB" id="3796867at2759"/>
<comment type="caution">
    <text evidence="1">The sequence shown here is derived from an EMBL/GenBank/DDBJ whole genome shotgun (WGS) entry which is preliminary data.</text>
</comment>
<protein>
    <submittedName>
        <fullName evidence="1">Uncharacterized protein</fullName>
    </submittedName>
</protein>